<dbReference type="PANTHER" id="PTHR43734:SF1">
    <property type="entry name" value="PHYTOENE DESATURASE"/>
    <property type="match status" value="1"/>
</dbReference>
<comment type="pathway">
    <text evidence="1 5">Carotenoid biosynthesis.</text>
</comment>
<evidence type="ECO:0000313" key="8">
    <source>
        <dbReference type="Proteomes" id="UP001596119"/>
    </source>
</evidence>
<sequence length="501" mass="52849">MRRLDGPTDHVVVVGAGLAGLCAALHLLGAGRRVTVVERDAHPGGRAGRLDLEGPSGTYLVDTGPTVLTMPELLDEALGAVGDSLADRLDLVRLDPAYRTTFADGTTIDVHTDAEAMAAEVRATCGPESADGYRRLRAWLTDLYRAEIDSFIGANFDSPLSLLGPDLVRLAALGGFGRLGPRIARFLPDERLRRIFSFQALYAGVAPDRALGAYGVIAYMDTIAGVYFPRGGMRQVGAALAAAAVDAGAELLTGREVTGLERRDGRVTAVRHVEAGSSGAPERLACDAVVLTPDLPVAHRLLGGAPRRPVRVRWAPSAVVAHLGVTTPRHELAHHTISFGAAWERTFTEIIDEGRPMSDPSLLVTRPTATDPALAPADRDLLFVLAPCPNLERGPLDWDRVGPAYRDELLGVLEKRGITGLTGDVEVSTLVTPADWARQGLAAGTPFSAAHTFAQTGPFRSRNLPRRFGNVVLAGCGTTPGVGIPPVVLSGKLAAARVTGA</sequence>
<evidence type="ECO:0000259" key="6">
    <source>
        <dbReference type="Pfam" id="PF01593"/>
    </source>
</evidence>
<organism evidence="7 8">
    <name type="scientific">Pseudonocardia lutea</name>
    <dbReference type="NCBI Taxonomy" id="2172015"/>
    <lineage>
        <taxon>Bacteria</taxon>
        <taxon>Bacillati</taxon>
        <taxon>Actinomycetota</taxon>
        <taxon>Actinomycetes</taxon>
        <taxon>Pseudonocardiales</taxon>
        <taxon>Pseudonocardiaceae</taxon>
        <taxon>Pseudonocardia</taxon>
    </lineage>
</organism>
<evidence type="ECO:0000256" key="1">
    <source>
        <dbReference type="ARBA" id="ARBA00004829"/>
    </source>
</evidence>
<gene>
    <name evidence="7" type="primary">crtI</name>
    <name evidence="7" type="ORF">ACFQH9_29130</name>
</gene>
<evidence type="ECO:0000256" key="3">
    <source>
        <dbReference type="ARBA" id="ARBA00022746"/>
    </source>
</evidence>
<proteinExistence type="inferred from homology"/>
<dbReference type="InterPro" id="IPR002937">
    <property type="entry name" value="Amino_oxidase"/>
</dbReference>
<comment type="similarity">
    <text evidence="2 5">Belongs to the carotenoid/retinoid oxidoreductase family.</text>
</comment>
<evidence type="ECO:0000313" key="7">
    <source>
        <dbReference type="EMBL" id="MFC5952336.1"/>
    </source>
</evidence>
<dbReference type="EMBL" id="JBHSQK010000102">
    <property type="protein sequence ID" value="MFC5952336.1"/>
    <property type="molecule type" value="Genomic_DNA"/>
</dbReference>
<comment type="caution">
    <text evidence="7">The sequence shown here is derived from an EMBL/GenBank/DDBJ whole genome shotgun (WGS) entry which is preliminary data.</text>
</comment>
<dbReference type="Proteomes" id="UP001596119">
    <property type="component" value="Unassembled WGS sequence"/>
</dbReference>
<dbReference type="InterPro" id="IPR008150">
    <property type="entry name" value="Phytoene_DH_bac_CS"/>
</dbReference>
<dbReference type="EC" id="1.-.-.-" evidence="7"/>
<dbReference type="PANTHER" id="PTHR43734">
    <property type="entry name" value="PHYTOENE DESATURASE"/>
    <property type="match status" value="1"/>
</dbReference>
<name>A0ABW1IF66_9PSEU</name>
<evidence type="ECO:0000256" key="4">
    <source>
        <dbReference type="ARBA" id="ARBA00023002"/>
    </source>
</evidence>
<evidence type="ECO:0000256" key="5">
    <source>
        <dbReference type="RuleBase" id="RU362075"/>
    </source>
</evidence>
<accession>A0ABW1IF66</accession>
<dbReference type="Gene3D" id="3.50.50.60">
    <property type="entry name" value="FAD/NAD(P)-binding domain"/>
    <property type="match status" value="2"/>
</dbReference>
<dbReference type="SUPFAM" id="SSF51905">
    <property type="entry name" value="FAD/NAD(P)-binding domain"/>
    <property type="match status" value="1"/>
</dbReference>
<reference evidence="8" key="1">
    <citation type="journal article" date="2019" name="Int. J. Syst. Evol. Microbiol.">
        <title>The Global Catalogue of Microorganisms (GCM) 10K type strain sequencing project: providing services to taxonomists for standard genome sequencing and annotation.</title>
        <authorList>
            <consortium name="The Broad Institute Genomics Platform"/>
            <consortium name="The Broad Institute Genome Sequencing Center for Infectious Disease"/>
            <person name="Wu L."/>
            <person name="Ma J."/>
        </authorList>
    </citation>
    <scope>NUCLEOTIDE SEQUENCE [LARGE SCALE GENOMIC DNA]</scope>
    <source>
        <strain evidence="8">CGMCC 4.7397</strain>
    </source>
</reference>
<dbReference type="Pfam" id="PF01593">
    <property type="entry name" value="Amino_oxidase"/>
    <property type="match status" value="1"/>
</dbReference>
<keyword evidence="8" id="KW-1185">Reference proteome</keyword>
<dbReference type="RefSeq" id="WP_379571133.1">
    <property type="nucleotide sequence ID" value="NZ_JBHSQK010000102.1"/>
</dbReference>
<dbReference type="NCBIfam" id="TIGR02734">
    <property type="entry name" value="crtI_fam"/>
    <property type="match status" value="1"/>
</dbReference>
<keyword evidence="4 5" id="KW-0560">Oxidoreductase</keyword>
<dbReference type="PROSITE" id="PS00982">
    <property type="entry name" value="PHYTOENE_DH"/>
    <property type="match status" value="1"/>
</dbReference>
<feature type="domain" description="Amine oxidase" evidence="6">
    <location>
        <begin position="18"/>
        <end position="498"/>
    </location>
</feature>
<dbReference type="InterPro" id="IPR014105">
    <property type="entry name" value="Carotenoid/retinoid_OxRdtase"/>
</dbReference>
<protein>
    <submittedName>
        <fullName evidence="7">Phytoene desaturase family protein</fullName>
        <ecNumber evidence="7">1.-.-.-</ecNumber>
    </submittedName>
</protein>
<keyword evidence="3 5" id="KW-0125">Carotenoid biosynthesis</keyword>
<evidence type="ECO:0000256" key="2">
    <source>
        <dbReference type="ARBA" id="ARBA00006046"/>
    </source>
</evidence>
<dbReference type="GO" id="GO:0016491">
    <property type="term" value="F:oxidoreductase activity"/>
    <property type="evidence" value="ECO:0007669"/>
    <property type="project" value="UniProtKB-KW"/>
</dbReference>
<dbReference type="InterPro" id="IPR036188">
    <property type="entry name" value="FAD/NAD-bd_sf"/>
</dbReference>